<dbReference type="InterPro" id="IPR050763">
    <property type="entry name" value="ABC_transporter_ATP-binding"/>
</dbReference>
<comment type="similarity">
    <text evidence="9">Belongs to the ABC transporter superfamily. Drug exporter-1 (DrugE1) (TC 3.A.1.105) family.</text>
</comment>
<evidence type="ECO:0000256" key="8">
    <source>
        <dbReference type="ARBA" id="ARBA00023251"/>
    </source>
</evidence>
<reference evidence="13" key="1">
    <citation type="journal article" date="2019" name="Int. J. Syst. Evol. Microbiol.">
        <title>The Global Catalogue of Microorganisms (GCM) 10K type strain sequencing project: providing services to taxonomists for standard genome sequencing and annotation.</title>
        <authorList>
            <consortium name="The Broad Institute Genomics Platform"/>
            <consortium name="The Broad Institute Genome Sequencing Center for Infectious Disease"/>
            <person name="Wu L."/>
            <person name="Ma J."/>
        </authorList>
    </citation>
    <scope>NUCLEOTIDE SEQUENCE [LARGE SCALE GENOMIC DNA]</scope>
    <source>
        <strain evidence="13">FCH27</strain>
    </source>
</reference>
<evidence type="ECO:0000256" key="5">
    <source>
        <dbReference type="ARBA" id="ARBA00022840"/>
    </source>
</evidence>
<evidence type="ECO:0000256" key="7">
    <source>
        <dbReference type="ARBA" id="ARBA00023136"/>
    </source>
</evidence>
<evidence type="ECO:0000313" key="12">
    <source>
        <dbReference type="EMBL" id="MFC7359874.1"/>
    </source>
</evidence>
<keyword evidence="7" id="KW-0472">Membrane</keyword>
<feature type="domain" description="ABC transporter" evidence="11">
    <location>
        <begin position="15"/>
        <end position="245"/>
    </location>
</feature>
<evidence type="ECO:0000313" key="13">
    <source>
        <dbReference type="Proteomes" id="UP001596524"/>
    </source>
</evidence>
<dbReference type="PANTHER" id="PTHR42711">
    <property type="entry name" value="ABC TRANSPORTER ATP-BINDING PROTEIN"/>
    <property type="match status" value="1"/>
</dbReference>
<dbReference type="InterPro" id="IPR027417">
    <property type="entry name" value="P-loop_NTPase"/>
</dbReference>
<dbReference type="RefSeq" id="WP_255889986.1">
    <property type="nucleotide sequence ID" value="NZ_JAFMZM010000002.1"/>
</dbReference>
<dbReference type="InterPro" id="IPR003593">
    <property type="entry name" value="AAA+_ATPase"/>
</dbReference>
<dbReference type="Proteomes" id="UP001596524">
    <property type="component" value="Unassembled WGS sequence"/>
</dbReference>
<dbReference type="NCBIfam" id="TIGR01188">
    <property type="entry name" value="drrA"/>
    <property type="match status" value="1"/>
</dbReference>
<keyword evidence="3" id="KW-1003">Cell membrane</keyword>
<keyword evidence="4" id="KW-0547">Nucleotide-binding</keyword>
<keyword evidence="13" id="KW-1185">Reference proteome</keyword>
<dbReference type="InterPro" id="IPR017871">
    <property type="entry name" value="ABC_transporter-like_CS"/>
</dbReference>
<evidence type="ECO:0000256" key="2">
    <source>
        <dbReference type="ARBA" id="ARBA00022448"/>
    </source>
</evidence>
<dbReference type="InterPro" id="IPR003439">
    <property type="entry name" value="ABC_transporter-like_ATP-bd"/>
</dbReference>
<dbReference type="EMBL" id="JBHTCH010000004">
    <property type="protein sequence ID" value="MFC7359874.1"/>
    <property type="molecule type" value="Genomic_DNA"/>
</dbReference>
<keyword evidence="2" id="KW-0813">Transport</keyword>
<dbReference type="Pfam" id="PF13732">
    <property type="entry name" value="DrrA1-3_C"/>
    <property type="match status" value="1"/>
</dbReference>
<evidence type="ECO:0000256" key="6">
    <source>
        <dbReference type="ARBA" id="ARBA00022967"/>
    </source>
</evidence>
<dbReference type="InterPro" id="IPR005894">
    <property type="entry name" value="DrrA"/>
</dbReference>
<name>A0ABW2N070_9ACTN</name>
<dbReference type="SMART" id="SM00382">
    <property type="entry name" value="AAA"/>
    <property type="match status" value="1"/>
</dbReference>
<dbReference type="PROSITE" id="PS00211">
    <property type="entry name" value="ABC_TRANSPORTER_1"/>
    <property type="match status" value="1"/>
</dbReference>
<evidence type="ECO:0000256" key="10">
    <source>
        <dbReference type="SAM" id="MobiDB-lite"/>
    </source>
</evidence>
<keyword evidence="5 12" id="KW-0067">ATP-binding</keyword>
<keyword evidence="6" id="KW-1278">Translocase</keyword>
<dbReference type="InterPro" id="IPR025302">
    <property type="entry name" value="DrrA1/2-like_C"/>
</dbReference>
<sequence>MNSSPTSTPTPAPAVRAEGLVKTFGDQRAVDGVDLEVHRGEVFGVLGPNGAGKTTMLKMLATLLPLDGGQAEVFGHDVHTEPHLVRQLLGVTGQYASVDENLTATENLWLFARLQGLGRIEARQRGRHLLEQFDLTAAAAKPISAFSGGMRRRLDLAASLITRPPLIFLDEPTTGLDPRTRGQMWDTIRELVSEGSTVLLTTQYLEEADQLADRIAVIDHGTKVAEGTADELKSSVGRATLQLELVDVADLAATADLAERMLGEAPVLTPESRRVNIPLQRTDQSVDVLVALRDRGVAIESVTVQKPSLDEVFLALTGHDAGPEQSPDTTAGADRGADRIEAVR</sequence>
<feature type="region of interest" description="Disordered" evidence="10">
    <location>
        <begin position="319"/>
        <end position="344"/>
    </location>
</feature>
<evidence type="ECO:0000256" key="3">
    <source>
        <dbReference type="ARBA" id="ARBA00022475"/>
    </source>
</evidence>
<evidence type="ECO:0000256" key="9">
    <source>
        <dbReference type="ARBA" id="ARBA00049985"/>
    </source>
</evidence>
<keyword evidence="8" id="KW-0046">Antibiotic resistance</keyword>
<dbReference type="SUPFAM" id="SSF52540">
    <property type="entry name" value="P-loop containing nucleoside triphosphate hydrolases"/>
    <property type="match status" value="1"/>
</dbReference>
<dbReference type="Gene3D" id="3.40.50.300">
    <property type="entry name" value="P-loop containing nucleotide triphosphate hydrolases"/>
    <property type="match status" value="1"/>
</dbReference>
<dbReference type="Pfam" id="PF00005">
    <property type="entry name" value="ABC_tran"/>
    <property type="match status" value="1"/>
</dbReference>
<organism evidence="12 13">
    <name type="scientific">Nocardioides astragali</name>
    <dbReference type="NCBI Taxonomy" id="1776736"/>
    <lineage>
        <taxon>Bacteria</taxon>
        <taxon>Bacillati</taxon>
        <taxon>Actinomycetota</taxon>
        <taxon>Actinomycetes</taxon>
        <taxon>Propionibacteriales</taxon>
        <taxon>Nocardioidaceae</taxon>
        <taxon>Nocardioides</taxon>
    </lineage>
</organism>
<dbReference type="GO" id="GO:0005524">
    <property type="term" value="F:ATP binding"/>
    <property type="evidence" value="ECO:0007669"/>
    <property type="project" value="UniProtKB-KW"/>
</dbReference>
<comment type="subcellular location">
    <subcellularLocation>
        <location evidence="1">Cell membrane</location>
        <topology evidence="1">Peripheral membrane protein</topology>
        <orientation evidence="1">Cytoplasmic side</orientation>
    </subcellularLocation>
</comment>
<protein>
    <submittedName>
        <fullName evidence="12">ATP-binding cassette domain-containing protein</fullName>
    </submittedName>
</protein>
<dbReference type="PANTHER" id="PTHR42711:SF19">
    <property type="entry name" value="DOXORUBICIN RESISTANCE ATP-BINDING PROTEIN DRRA"/>
    <property type="match status" value="1"/>
</dbReference>
<evidence type="ECO:0000256" key="4">
    <source>
        <dbReference type="ARBA" id="ARBA00022741"/>
    </source>
</evidence>
<evidence type="ECO:0000256" key="1">
    <source>
        <dbReference type="ARBA" id="ARBA00004413"/>
    </source>
</evidence>
<accession>A0ABW2N070</accession>
<proteinExistence type="inferred from homology"/>
<dbReference type="PROSITE" id="PS50893">
    <property type="entry name" value="ABC_TRANSPORTER_2"/>
    <property type="match status" value="1"/>
</dbReference>
<feature type="compositionally biased region" description="Basic and acidic residues" evidence="10">
    <location>
        <begin position="335"/>
        <end position="344"/>
    </location>
</feature>
<comment type="caution">
    <text evidence="12">The sequence shown here is derived from an EMBL/GenBank/DDBJ whole genome shotgun (WGS) entry which is preliminary data.</text>
</comment>
<evidence type="ECO:0000259" key="11">
    <source>
        <dbReference type="PROSITE" id="PS50893"/>
    </source>
</evidence>
<gene>
    <name evidence="12" type="ORF">ACFQO6_06295</name>
</gene>